<dbReference type="EMBL" id="GDHC01020289">
    <property type="protein sequence ID" value="JAP98339.1"/>
    <property type="molecule type" value="Transcribed_RNA"/>
</dbReference>
<organism evidence="2">
    <name type="scientific">Lygus hesperus</name>
    <name type="common">Western plant bug</name>
    <dbReference type="NCBI Taxonomy" id="30085"/>
    <lineage>
        <taxon>Eukaryota</taxon>
        <taxon>Metazoa</taxon>
        <taxon>Ecdysozoa</taxon>
        <taxon>Arthropoda</taxon>
        <taxon>Hexapoda</taxon>
        <taxon>Insecta</taxon>
        <taxon>Pterygota</taxon>
        <taxon>Neoptera</taxon>
        <taxon>Paraneoptera</taxon>
        <taxon>Hemiptera</taxon>
        <taxon>Heteroptera</taxon>
        <taxon>Panheteroptera</taxon>
        <taxon>Cimicomorpha</taxon>
        <taxon>Miridae</taxon>
        <taxon>Mirini</taxon>
        <taxon>Lygus</taxon>
    </lineage>
</organism>
<feature type="compositionally biased region" description="Basic and acidic residues" evidence="1">
    <location>
        <begin position="14"/>
        <end position="32"/>
    </location>
</feature>
<reference evidence="2" key="1">
    <citation type="journal article" date="2014" name="PLoS ONE">
        <title>Transcriptome-Based Identification of ABC Transporters in the Western Tarnished Plant Bug Lygus hesperus.</title>
        <authorList>
            <person name="Hull J.J."/>
            <person name="Chaney K."/>
            <person name="Geib S.M."/>
            <person name="Fabrick J.A."/>
            <person name="Brent C.S."/>
            <person name="Walsh D."/>
            <person name="Lavine L.C."/>
        </authorList>
    </citation>
    <scope>NUCLEOTIDE SEQUENCE</scope>
</reference>
<sequence>MRTLNPHVSTLTRQETRPNVESCHHCKHEGGDRNNSFHVLAGATHNQRNNKNNNSDNGQAETNRDINNCSPCNKDDNVSSECNKLNNKQEGLRLPNNMVMPQL</sequence>
<protein>
    <submittedName>
        <fullName evidence="2">Uncharacterized protein</fullName>
    </submittedName>
</protein>
<reference evidence="2" key="2">
    <citation type="submission" date="2014-07" db="EMBL/GenBank/DDBJ databases">
        <authorList>
            <person name="Hull J."/>
        </authorList>
    </citation>
    <scope>NUCLEOTIDE SEQUENCE</scope>
</reference>
<accession>A0A0A9XHJ7</accession>
<feature type="compositionally biased region" description="Polar residues" evidence="1">
    <location>
        <begin position="58"/>
        <end position="71"/>
    </location>
</feature>
<feature type="compositionally biased region" description="Polar residues" evidence="1">
    <location>
        <begin position="1"/>
        <end position="13"/>
    </location>
</feature>
<gene>
    <name evidence="2" type="ORF">CM83_83452</name>
    <name evidence="3" type="ORF">g.76155</name>
</gene>
<evidence type="ECO:0000313" key="3">
    <source>
        <dbReference type="EMBL" id="JAP98339.1"/>
    </source>
</evidence>
<dbReference type="EMBL" id="GBHO01025311">
    <property type="protein sequence ID" value="JAG18293.1"/>
    <property type="molecule type" value="Transcribed_RNA"/>
</dbReference>
<feature type="region of interest" description="Disordered" evidence="1">
    <location>
        <begin position="1"/>
        <end position="83"/>
    </location>
</feature>
<reference evidence="3" key="3">
    <citation type="journal article" date="2016" name="Gigascience">
        <title>De novo construction of an expanded transcriptome assembly for the western tarnished plant bug, Lygus hesperus.</title>
        <authorList>
            <person name="Tassone E.E."/>
            <person name="Geib S.M."/>
            <person name="Hall B."/>
            <person name="Fabrick J.A."/>
            <person name="Brent C.S."/>
            <person name="Hull J.J."/>
        </authorList>
    </citation>
    <scope>NUCLEOTIDE SEQUENCE</scope>
</reference>
<feature type="compositionally biased region" description="Low complexity" evidence="1">
    <location>
        <begin position="46"/>
        <end position="57"/>
    </location>
</feature>
<name>A0A0A9XHJ7_LYGHE</name>
<evidence type="ECO:0000256" key="1">
    <source>
        <dbReference type="SAM" id="MobiDB-lite"/>
    </source>
</evidence>
<proteinExistence type="predicted"/>
<dbReference type="AlphaFoldDB" id="A0A0A9XHJ7"/>
<evidence type="ECO:0000313" key="2">
    <source>
        <dbReference type="EMBL" id="JAG18293.1"/>
    </source>
</evidence>